<reference evidence="2 3" key="2">
    <citation type="journal article" date="2020" name="Int. J. Syst. Evol. Microbiol.">
        <title>Description and complete genome sequences of Bradyrhizobium symbiodeficiens sp. nov., a non-symbiotic bacterium associated with legumes native to Canada.</title>
        <authorList>
            <person name="Bromfield E.S.P."/>
            <person name="Cloutier S."/>
            <person name="Nguyen H.D.T."/>
        </authorList>
    </citation>
    <scope>NUCLEOTIDE SEQUENCE [LARGE SCALE GENOMIC DNA]</scope>
    <source>
        <strain evidence="2 3">65S1MB</strain>
    </source>
</reference>
<dbReference type="Pfam" id="PF13480">
    <property type="entry name" value="Acetyltransf_6"/>
    <property type="match status" value="1"/>
</dbReference>
<dbReference type="Gene3D" id="3.40.630.30">
    <property type="match status" value="1"/>
</dbReference>
<evidence type="ECO:0000313" key="2">
    <source>
        <dbReference type="EMBL" id="QDF36239.1"/>
    </source>
</evidence>
<proteinExistence type="predicted"/>
<accession>A0ABX5VZ22</accession>
<dbReference type="PROSITE" id="PS51186">
    <property type="entry name" value="GNAT"/>
    <property type="match status" value="1"/>
</dbReference>
<evidence type="ECO:0000259" key="1">
    <source>
        <dbReference type="PROSITE" id="PS51186"/>
    </source>
</evidence>
<gene>
    <name evidence="2" type="ORF">FJN17_00930</name>
</gene>
<dbReference type="EMBL" id="CP041090">
    <property type="protein sequence ID" value="QDF36239.1"/>
    <property type="molecule type" value="Genomic_DNA"/>
</dbReference>
<dbReference type="GO" id="GO:0016746">
    <property type="term" value="F:acyltransferase activity"/>
    <property type="evidence" value="ECO:0007669"/>
    <property type="project" value="UniProtKB-KW"/>
</dbReference>
<dbReference type="RefSeq" id="WP_094972807.1">
    <property type="nucleotide sequence ID" value="NZ_CP029427.2"/>
</dbReference>
<keyword evidence="2" id="KW-0012">Acyltransferase</keyword>
<organism evidence="2 3">
    <name type="scientific">Bradyrhizobium symbiodeficiens</name>
    <dbReference type="NCBI Taxonomy" id="1404367"/>
    <lineage>
        <taxon>Bacteria</taxon>
        <taxon>Pseudomonadati</taxon>
        <taxon>Pseudomonadota</taxon>
        <taxon>Alphaproteobacteria</taxon>
        <taxon>Hyphomicrobiales</taxon>
        <taxon>Nitrobacteraceae</taxon>
        <taxon>Bradyrhizobium</taxon>
    </lineage>
</organism>
<dbReference type="Proteomes" id="UP000319298">
    <property type="component" value="Chromosome"/>
</dbReference>
<name>A0ABX5VZ22_9BRAD</name>
<keyword evidence="2" id="KW-0808">Transferase</keyword>
<keyword evidence="3" id="KW-1185">Reference proteome</keyword>
<dbReference type="EC" id="2.3.1.-" evidence="2"/>
<protein>
    <submittedName>
        <fullName evidence="2">GNAT family N-acetyltransferase</fullName>
        <ecNumber evidence="2">2.3.1.-</ecNumber>
    </submittedName>
</protein>
<reference evidence="3" key="1">
    <citation type="submission" date="2019-06" db="EMBL/GenBank/DDBJ databases">
        <title>Whole-Genome Sequence of Bradyrhizobium sp. 3 Strain 65S1MB.</title>
        <authorList>
            <person name="Bromfield E.S.P."/>
            <person name="Cloutier S."/>
            <person name="Nguyen H.D.T."/>
        </authorList>
    </citation>
    <scope>NUCLEOTIDE SEQUENCE [LARGE SCALE GENOMIC DNA]</scope>
    <source>
        <strain evidence="3">65S1MB</strain>
    </source>
</reference>
<dbReference type="InterPro" id="IPR000182">
    <property type="entry name" value="GNAT_dom"/>
</dbReference>
<feature type="domain" description="N-acetyltransferase" evidence="1">
    <location>
        <begin position="220"/>
        <end position="371"/>
    </location>
</feature>
<dbReference type="InterPro" id="IPR038740">
    <property type="entry name" value="BioF2-like_GNAT_dom"/>
</dbReference>
<evidence type="ECO:0000313" key="3">
    <source>
        <dbReference type="Proteomes" id="UP000319298"/>
    </source>
</evidence>
<dbReference type="InterPro" id="IPR016181">
    <property type="entry name" value="Acyl_CoA_acyltransferase"/>
</dbReference>
<dbReference type="SUPFAM" id="SSF55729">
    <property type="entry name" value="Acyl-CoA N-acyltransferases (Nat)"/>
    <property type="match status" value="1"/>
</dbReference>
<sequence>MTKTPLIVSRVSLSEAFGPLRQEWERLDCSLEPRTPFTSPIWNELWWKHFARSGLLRRDEFFLHQVREEDGELVAVAPLMRTFEPGFGPIRMCKVQFFGTDPSLTEVRGIVCKAERQKDALHSLAKHFSEREQDWDLLKWSGIHSSSIDQLPSHQLRTERLLPDYIVDLPDRWGDLHATLSNNTRKSIRKGYEFLDRDGHKPSLRLAEDSNIDENLSRFFRLHQARSSAADMRQHRDNFQTSQSRKFLNEVINALGSRGLVRFFELEVNGAVVASRIAFVLDRDLYLYFSGFDPAWKKYGVMTTLVVEIMKWSIEHGFRRLNLSTGKDQSKLRWLPAEIVLHDIVQSTTSVRSQLAAKSEIWRRGALKVLP</sequence>